<feature type="domain" description="Phage tail tape measure protein" evidence="2">
    <location>
        <begin position="192"/>
        <end position="393"/>
    </location>
</feature>
<evidence type="ECO:0000313" key="4">
    <source>
        <dbReference type="Proteomes" id="UP000190074"/>
    </source>
</evidence>
<feature type="compositionally biased region" description="Low complexity" evidence="1">
    <location>
        <begin position="1129"/>
        <end position="1138"/>
    </location>
</feature>
<dbReference type="AlphaFoldDB" id="A0A1T8PDG5"/>
<name>A0A1T8PDG5_9MYCO</name>
<feature type="compositionally biased region" description="Gly residues" evidence="1">
    <location>
        <begin position="995"/>
        <end position="1026"/>
    </location>
</feature>
<feature type="region of interest" description="Disordered" evidence="1">
    <location>
        <begin position="495"/>
        <end position="514"/>
    </location>
</feature>
<gene>
    <name evidence="3" type="primary">yqbO_2</name>
    <name evidence="3" type="ORF">SAMEA2259716_03403</name>
</gene>
<feature type="region of interest" description="Disordered" evidence="1">
    <location>
        <begin position="532"/>
        <end position="591"/>
    </location>
</feature>
<reference evidence="3 4" key="1">
    <citation type="submission" date="2016-11" db="EMBL/GenBank/DDBJ databases">
        <authorList>
            <consortium name="Pathogen Informatics"/>
        </authorList>
    </citation>
    <scope>NUCLEOTIDE SEQUENCE [LARGE SCALE GENOMIC DNA]</scope>
    <source>
        <strain evidence="3 4">911</strain>
    </source>
</reference>
<accession>A0A1T8PDG5</accession>
<feature type="region of interest" description="Disordered" evidence="1">
    <location>
        <begin position="1109"/>
        <end position="1177"/>
    </location>
</feature>
<proteinExistence type="predicted"/>
<organism evidence="3 4">
    <name type="scientific">Mycobacteroides abscessus subsp. massiliense</name>
    <dbReference type="NCBI Taxonomy" id="1962118"/>
    <lineage>
        <taxon>Bacteria</taxon>
        <taxon>Bacillati</taxon>
        <taxon>Actinomycetota</taxon>
        <taxon>Actinomycetes</taxon>
        <taxon>Mycobacteriales</taxon>
        <taxon>Mycobacteriaceae</taxon>
        <taxon>Mycobacteroides</taxon>
        <taxon>Mycobacteroides abscessus</taxon>
    </lineage>
</organism>
<feature type="region of interest" description="Disordered" evidence="1">
    <location>
        <begin position="977"/>
        <end position="1026"/>
    </location>
</feature>
<protein>
    <submittedName>
        <fullName evidence="3">Gp22</fullName>
    </submittedName>
</protein>
<feature type="compositionally biased region" description="Pro residues" evidence="1">
    <location>
        <begin position="541"/>
        <end position="553"/>
    </location>
</feature>
<dbReference type="EMBL" id="FVGW01000006">
    <property type="protein sequence ID" value="SKM29516.1"/>
    <property type="molecule type" value="Genomic_DNA"/>
</dbReference>
<dbReference type="Proteomes" id="UP000190074">
    <property type="component" value="Unassembled WGS sequence"/>
</dbReference>
<dbReference type="Pfam" id="PF10145">
    <property type="entry name" value="PhageMin_Tail"/>
    <property type="match status" value="1"/>
</dbReference>
<evidence type="ECO:0000256" key="1">
    <source>
        <dbReference type="SAM" id="MobiDB-lite"/>
    </source>
</evidence>
<evidence type="ECO:0000313" key="3">
    <source>
        <dbReference type="EMBL" id="SKM29516.1"/>
    </source>
</evidence>
<dbReference type="InterPro" id="IPR010090">
    <property type="entry name" value="Phage_tape_meas"/>
</dbReference>
<feature type="compositionally biased region" description="Basic and acidic residues" evidence="1">
    <location>
        <begin position="566"/>
        <end position="580"/>
    </location>
</feature>
<dbReference type="RefSeq" id="WP_079626775.1">
    <property type="nucleotide sequence ID" value="NZ_FVGW01000006.1"/>
</dbReference>
<evidence type="ECO:0000259" key="2">
    <source>
        <dbReference type="Pfam" id="PF10145"/>
    </source>
</evidence>
<sequence length="1177" mass="119189">MPLTLDVLTELDESSLQREIDRAKSQIATAGRDAGRDFNRNFNSSVGQLNIRQATASLTQELESAGREGGNRFANQVTSQIKDAAAEVAGHGRDAAGGFSNAFSDGVSGAPGISGLGEAVAGRMGMAGAGVAAAATFGTAFGAALVAAAALFGSAVVDGMATAATVDLFQAKMGLDEESMGRFAKAAGAAYANNFGESLADNLEAAQAALQAGLIGPDAADAEAQRTVEKLQGVGEVTDANAKELARASATLIRAGFADSTSDALDIVTSGFQNGLNVSNDWLDSINKYSGQFRKLGLDSGDMLTLLKEGLEGGASGTGAVADGLKTLSANAVKGTKDTNEAFEGLGFNADEMGRRFAAGGEQARQALGKVLDELRNVDDPMQKALISQRLFGSQWEEMGDAVNKLDLDPAKNKFTDLQGTSDRATKTATDNFKSQWAAATREVDQYFSNLSESIADAFAKAPIIAQLPGWVKSFFQSLNEYHGGGGGVDAAGKPYTAPATPVQLDPANPGGLLQPPGGGVNAIGGDGVGLGLGNLLNPTPGAPPPPGSPLAPKPSNATDEGPQAGEHKPIDPTPDKPDKTPPSFDPSLWSVQANPVAMPPLGAPAMGMGTEGVAGGRGFGPGYWQVDPQRVFDAESGVERAKNNLEQDRIRRLELEAKGNASQRELLSIKNQIQEDERAYISAQMKLADAQQGTWKKQKDATNNFLSALGQIGAALDNDLGTSKGLAGLADNLVRFVASLGAAPMMGQLAVIAQANGGIARTGSGLAGFIGQQMGLGQTPVPQGYAAGYLGGSFGGGGMYAGDAALLANVPAGRYETPNELAVWDLTKGLADCSSAVEDLVNLMDGRPTGGRQMSTANADQWLRSRGFLPGMGGDGDFRVGFNPSHMQATLPGGTNINWGSDSAAAQRGMDGGRGAYDPAFTSHYYRPATGGGTGGGGGGFMPVAPSVGVTPTPITMPPSGYAPLSDAALANPALTNPGVPGTGQSGPSPLLAPGGGAGGYGPGGTGPMQGRSYGQGGPGGGGFQGLGGAPMAALSTAASGLDLIAPGAGQGAQIAMQLTNRAIGYAGQLAGIGVSGLLETFALNDSALSDPSKNWIGKIASGIAGARPALPNSAGQSAPPIAPPEKQQNQGQGQQGSAPMVNIEKFENGSGNPSDGQSAARDIARQFNSVGAGER</sequence>